<organism evidence="2 3">
    <name type="scientific">Parnassius apollo</name>
    <name type="common">Apollo butterfly</name>
    <name type="synonym">Papilio apollo</name>
    <dbReference type="NCBI Taxonomy" id="110799"/>
    <lineage>
        <taxon>Eukaryota</taxon>
        <taxon>Metazoa</taxon>
        <taxon>Ecdysozoa</taxon>
        <taxon>Arthropoda</taxon>
        <taxon>Hexapoda</taxon>
        <taxon>Insecta</taxon>
        <taxon>Pterygota</taxon>
        <taxon>Neoptera</taxon>
        <taxon>Endopterygota</taxon>
        <taxon>Lepidoptera</taxon>
        <taxon>Glossata</taxon>
        <taxon>Ditrysia</taxon>
        <taxon>Papilionoidea</taxon>
        <taxon>Papilionidae</taxon>
        <taxon>Parnassiinae</taxon>
        <taxon>Parnassini</taxon>
        <taxon>Parnassius</taxon>
        <taxon>Parnassius</taxon>
    </lineage>
</organism>
<comment type="caution">
    <text evidence="2">The sequence shown here is derived from an EMBL/GenBank/DDBJ whole genome shotgun (WGS) entry which is preliminary data.</text>
</comment>
<evidence type="ECO:0000313" key="2">
    <source>
        <dbReference type="EMBL" id="CAG4993075.1"/>
    </source>
</evidence>
<reference evidence="2" key="1">
    <citation type="submission" date="2021-04" db="EMBL/GenBank/DDBJ databases">
        <authorList>
            <person name="Tunstrom K."/>
        </authorList>
    </citation>
    <scope>NUCLEOTIDE SEQUENCE</scope>
</reference>
<keyword evidence="3" id="KW-1185">Reference proteome</keyword>
<gene>
    <name evidence="2" type="ORF">PAPOLLO_LOCUS12438</name>
</gene>
<protein>
    <submittedName>
        <fullName evidence="2">(apollo) hypothetical protein</fullName>
    </submittedName>
</protein>
<name>A0A8S3X0T4_PARAO</name>
<accession>A0A8S3X0T4</accession>
<sequence>MEELDALMAKYPSSPDTSTNTVSVAMCAAKSNKNDKQRLHGSSGDNHMHETGQRTVTVVARIDDSKRPWRLAVKK</sequence>
<evidence type="ECO:0000313" key="3">
    <source>
        <dbReference type="Proteomes" id="UP000691718"/>
    </source>
</evidence>
<dbReference type="Proteomes" id="UP000691718">
    <property type="component" value="Unassembled WGS sequence"/>
</dbReference>
<dbReference type="AlphaFoldDB" id="A0A8S3X0T4"/>
<feature type="region of interest" description="Disordered" evidence="1">
    <location>
        <begin position="32"/>
        <end position="53"/>
    </location>
</feature>
<evidence type="ECO:0000256" key="1">
    <source>
        <dbReference type="SAM" id="MobiDB-lite"/>
    </source>
</evidence>
<dbReference type="EMBL" id="CAJQZP010000885">
    <property type="protein sequence ID" value="CAG4993075.1"/>
    <property type="molecule type" value="Genomic_DNA"/>
</dbReference>
<proteinExistence type="predicted"/>